<organism evidence="1 2">
    <name type="scientific">Oryza sativa subsp. japonica</name>
    <name type="common">Rice</name>
    <dbReference type="NCBI Taxonomy" id="39947"/>
    <lineage>
        <taxon>Eukaryota</taxon>
        <taxon>Viridiplantae</taxon>
        <taxon>Streptophyta</taxon>
        <taxon>Embryophyta</taxon>
        <taxon>Tracheophyta</taxon>
        <taxon>Spermatophyta</taxon>
        <taxon>Magnoliopsida</taxon>
        <taxon>Liliopsida</taxon>
        <taxon>Poales</taxon>
        <taxon>Poaceae</taxon>
        <taxon>BOP clade</taxon>
        <taxon>Oryzoideae</taxon>
        <taxon>Oryzeae</taxon>
        <taxon>Oryzinae</taxon>
        <taxon>Oryza</taxon>
        <taxon>Oryza sativa</taxon>
    </lineage>
</organism>
<evidence type="ECO:0000313" key="2">
    <source>
        <dbReference type="Proteomes" id="UP000000763"/>
    </source>
</evidence>
<reference evidence="2" key="2">
    <citation type="journal article" date="2008" name="Nucleic Acids Res.">
        <title>The rice annotation project database (RAP-DB): 2008 update.</title>
        <authorList>
            <consortium name="The rice annotation project (RAP)"/>
        </authorList>
    </citation>
    <scope>GENOME REANNOTATION</scope>
    <source>
        <strain evidence="2">cv. Nipponbare</strain>
    </source>
</reference>
<dbReference type="AlphaFoldDB" id="Q6EUE5"/>
<name>Q6EUE5_ORYSJ</name>
<evidence type="ECO:0000313" key="1">
    <source>
        <dbReference type="EMBL" id="BAD27724.1"/>
    </source>
</evidence>
<dbReference type="EMBL" id="AP004070">
    <property type="protein sequence ID" value="BAD27724.1"/>
    <property type="molecule type" value="Genomic_DNA"/>
</dbReference>
<accession>Q6EUE5</accession>
<proteinExistence type="predicted"/>
<sequence length="119" mass="12992">MTTAARNRRSTPCAPIQAAVECDFASTRDESRQFFPHGWIEDRRWYPLSQFKPFTPESAVFTLAATARRARIGANTSPADFTRGQANPSLVSIQTWPPATQSDLGRPLAASAAPAISNL</sequence>
<reference evidence="2" key="1">
    <citation type="journal article" date="2005" name="Nature">
        <title>The map-based sequence of the rice genome.</title>
        <authorList>
            <consortium name="International rice genome sequencing project (IRGSP)"/>
            <person name="Matsumoto T."/>
            <person name="Wu J."/>
            <person name="Kanamori H."/>
            <person name="Katayose Y."/>
            <person name="Fujisawa M."/>
            <person name="Namiki N."/>
            <person name="Mizuno H."/>
            <person name="Yamamoto K."/>
            <person name="Antonio B.A."/>
            <person name="Baba T."/>
            <person name="Sakata K."/>
            <person name="Nagamura Y."/>
            <person name="Aoki H."/>
            <person name="Arikawa K."/>
            <person name="Arita K."/>
            <person name="Bito T."/>
            <person name="Chiden Y."/>
            <person name="Fujitsuka N."/>
            <person name="Fukunaka R."/>
            <person name="Hamada M."/>
            <person name="Harada C."/>
            <person name="Hayashi A."/>
            <person name="Hijishita S."/>
            <person name="Honda M."/>
            <person name="Hosokawa S."/>
            <person name="Ichikawa Y."/>
            <person name="Idonuma A."/>
            <person name="Iijima M."/>
            <person name="Ikeda M."/>
            <person name="Ikeno M."/>
            <person name="Ito K."/>
            <person name="Ito S."/>
            <person name="Ito T."/>
            <person name="Ito Y."/>
            <person name="Ito Y."/>
            <person name="Iwabuchi A."/>
            <person name="Kamiya K."/>
            <person name="Karasawa W."/>
            <person name="Kurita K."/>
            <person name="Katagiri S."/>
            <person name="Kikuta A."/>
            <person name="Kobayashi H."/>
            <person name="Kobayashi N."/>
            <person name="Machita K."/>
            <person name="Maehara T."/>
            <person name="Masukawa M."/>
            <person name="Mizubayashi T."/>
            <person name="Mukai Y."/>
            <person name="Nagasaki H."/>
            <person name="Nagata Y."/>
            <person name="Naito S."/>
            <person name="Nakashima M."/>
            <person name="Nakama Y."/>
            <person name="Nakamichi Y."/>
            <person name="Nakamura M."/>
            <person name="Meguro A."/>
            <person name="Negishi M."/>
            <person name="Ohta I."/>
            <person name="Ohta T."/>
            <person name="Okamoto M."/>
            <person name="Ono N."/>
            <person name="Saji S."/>
            <person name="Sakaguchi M."/>
            <person name="Sakai K."/>
            <person name="Shibata M."/>
            <person name="Shimokawa T."/>
            <person name="Song J."/>
            <person name="Takazaki Y."/>
            <person name="Terasawa K."/>
            <person name="Tsugane M."/>
            <person name="Tsuji K."/>
            <person name="Ueda S."/>
            <person name="Waki K."/>
            <person name="Yamagata H."/>
            <person name="Yamamoto M."/>
            <person name="Yamamoto S."/>
            <person name="Yamane H."/>
            <person name="Yoshiki S."/>
            <person name="Yoshihara R."/>
            <person name="Yukawa K."/>
            <person name="Zhong H."/>
            <person name="Yano M."/>
            <person name="Yuan Q."/>
            <person name="Ouyang S."/>
            <person name="Liu J."/>
            <person name="Jones K.M."/>
            <person name="Gansberger K."/>
            <person name="Moffat K."/>
            <person name="Hill J."/>
            <person name="Bera J."/>
            <person name="Fadrosh D."/>
            <person name="Jin S."/>
            <person name="Johri S."/>
            <person name="Kim M."/>
            <person name="Overton L."/>
            <person name="Reardon M."/>
            <person name="Tsitrin T."/>
            <person name="Vuong H."/>
            <person name="Weaver B."/>
            <person name="Ciecko A."/>
            <person name="Tallon L."/>
            <person name="Jackson J."/>
            <person name="Pai G."/>
            <person name="Aken S.V."/>
            <person name="Utterback T."/>
            <person name="Reidmuller S."/>
            <person name="Feldblyum T."/>
            <person name="Hsiao J."/>
            <person name="Zismann V."/>
            <person name="Iobst S."/>
            <person name="de Vazeille A.R."/>
            <person name="Buell C.R."/>
            <person name="Ying K."/>
            <person name="Li Y."/>
            <person name="Lu T."/>
            <person name="Huang Y."/>
            <person name="Zhao Q."/>
            <person name="Feng Q."/>
            <person name="Zhang L."/>
            <person name="Zhu J."/>
            <person name="Weng Q."/>
            <person name="Mu J."/>
            <person name="Lu Y."/>
            <person name="Fan D."/>
            <person name="Liu Y."/>
            <person name="Guan J."/>
            <person name="Zhang Y."/>
            <person name="Yu S."/>
            <person name="Liu X."/>
            <person name="Zhang Y."/>
            <person name="Hong G."/>
            <person name="Han B."/>
            <person name="Choisne N."/>
            <person name="Demange N."/>
            <person name="Orjeda G."/>
            <person name="Samain S."/>
            <person name="Cattolico L."/>
            <person name="Pelletier E."/>
            <person name="Couloux A."/>
            <person name="Segurens B."/>
            <person name="Wincker P."/>
            <person name="D'Hont A."/>
            <person name="Scarpelli C."/>
            <person name="Weissenbach J."/>
            <person name="Salanoubat M."/>
            <person name="Quetier F."/>
            <person name="Yu Y."/>
            <person name="Kim H.R."/>
            <person name="Rambo T."/>
            <person name="Currie J."/>
            <person name="Collura K."/>
            <person name="Luo M."/>
            <person name="Yang T."/>
            <person name="Ammiraju J.S.S."/>
            <person name="Engler F."/>
            <person name="Soderlund C."/>
            <person name="Wing R.A."/>
            <person name="Palmer L.E."/>
            <person name="de la Bastide M."/>
            <person name="Spiegel L."/>
            <person name="Nascimento L."/>
            <person name="Zutavern T."/>
            <person name="O'Shaughnessy A."/>
            <person name="Dike S."/>
            <person name="Dedhia N."/>
            <person name="Preston R."/>
            <person name="Balija V."/>
            <person name="McCombie W.R."/>
            <person name="Chow T."/>
            <person name="Chen H."/>
            <person name="Chung M."/>
            <person name="Chen C."/>
            <person name="Shaw J."/>
            <person name="Wu H."/>
            <person name="Hsiao K."/>
            <person name="Chao Y."/>
            <person name="Chu M."/>
            <person name="Cheng C."/>
            <person name="Hour A."/>
            <person name="Lee P."/>
            <person name="Lin S."/>
            <person name="Lin Y."/>
            <person name="Liou J."/>
            <person name="Liu S."/>
            <person name="Hsing Y."/>
            <person name="Raghuvanshi S."/>
            <person name="Mohanty A."/>
            <person name="Bharti A.K."/>
            <person name="Gaur A."/>
            <person name="Gupta V."/>
            <person name="Kumar D."/>
            <person name="Ravi V."/>
            <person name="Vij S."/>
            <person name="Kapur A."/>
            <person name="Khurana P."/>
            <person name="Khurana P."/>
            <person name="Khurana J.P."/>
            <person name="Tyagi A.K."/>
            <person name="Gaikwad K."/>
            <person name="Singh A."/>
            <person name="Dalal V."/>
            <person name="Srivastava S."/>
            <person name="Dixit A."/>
            <person name="Pal A.K."/>
            <person name="Ghazi I.A."/>
            <person name="Yadav M."/>
            <person name="Pandit A."/>
            <person name="Bhargava A."/>
            <person name="Sureshbabu K."/>
            <person name="Batra K."/>
            <person name="Sharma T.R."/>
            <person name="Mohapatra T."/>
            <person name="Singh N.K."/>
            <person name="Messing J."/>
            <person name="Nelson A.B."/>
            <person name="Fuks G."/>
            <person name="Kavchok S."/>
            <person name="Keizer G."/>
            <person name="Linton E."/>
            <person name="Llaca V."/>
            <person name="Song R."/>
            <person name="Tanyolac B."/>
            <person name="Young S."/>
            <person name="Ho-Il K."/>
            <person name="Hahn J.H."/>
            <person name="Sangsakoo G."/>
            <person name="Vanavichit A."/>
            <person name="de Mattos Luiz.A.T."/>
            <person name="Zimmer P.D."/>
            <person name="Malone G."/>
            <person name="Dellagostin O."/>
            <person name="de Oliveira A.C."/>
            <person name="Bevan M."/>
            <person name="Bancroft I."/>
            <person name="Minx P."/>
            <person name="Cordum H."/>
            <person name="Wilson R."/>
            <person name="Cheng Z."/>
            <person name="Jin W."/>
            <person name="Jiang J."/>
            <person name="Leong S.A."/>
            <person name="Iwama H."/>
            <person name="Gojobori T."/>
            <person name="Itoh T."/>
            <person name="Niimura Y."/>
            <person name="Fujii Y."/>
            <person name="Habara T."/>
            <person name="Sakai H."/>
            <person name="Sato Y."/>
            <person name="Wilson G."/>
            <person name="Kumar K."/>
            <person name="McCouch S."/>
            <person name="Juretic N."/>
            <person name="Hoen D."/>
            <person name="Wright S."/>
            <person name="Bruskiewich R."/>
            <person name="Bureau T."/>
            <person name="Miyao A."/>
            <person name="Hirochika H."/>
            <person name="Nishikawa T."/>
            <person name="Kadowaki K."/>
            <person name="Sugiura M."/>
            <person name="Burr B."/>
            <person name="Sasaki T."/>
        </authorList>
    </citation>
    <scope>NUCLEOTIDE SEQUENCE [LARGE SCALE GENOMIC DNA]</scope>
    <source>
        <strain evidence="2">cv. Nipponbare</strain>
    </source>
</reference>
<protein>
    <submittedName>
        <fullName evidence="1">Uncharacterized protein</fullName>
    </submittedName>
</protein>
<dbReference type="Proteomes" id="UP000000763">
    <property type="component" value="Chromosome 2"/>
</dbReference>
<gene>
    <name evidence="1" type="primary">OJ1705_E12.45</name>
</gene>